<gene>
    <name evidence="1" type="ORF">SAMN05421869_11379</name>
</gene>
<proteinExistence type="predicted"/>
<sequence length="169" mass="19206">MSNPERTSADPWRLPEYETSEDELWSRLGEEWQVVNGVHPDVQVYVRWQVRDGSYRLSGLCVIGEDVTTDVMRSIPVGRLANLPGLIATGMPREQFLRELAPLARRKEEDPDEFSQRVAWYYRAFSALSPRPAKDIADHSHVPVATVRGWIREARLRGKLPPGKKGKAG</sequence>
<dbReference type="AlphaFoldDB" id="A0A1G8XW96"/>
<dbReference type="STRING" id="633440.SAMN05421869_11379"/>
<organism evidence="1 2">
    <name type="scientific">Nonomuraea jiangxiensis</name>
    <dbReference type="NCBI Taxonomy" id="633440"/>
    <lineage>
        <taxon>Bacteria</taxon>
        <taxon>Bacillati</taxon>
        <taxon>Actinomycetota</taxon>
        <taxon>Actinomycetes</taxon>
        <taxon>Streptosporangiales</taxon>
        <taxon>Streptosporangiaceae</taxon>
        <taxon>Nonomuraea</taxon>
    </lineage>
</organism>
<dbReference type="OrthoDB" id="4626621at2"/>
<dbReference type="EMBL" id="FNDJ01000013">
    <property type="protein sequence ID" value="SDJ94175.1"/>
    <property type="molecule type" value="Genomic_DNA"/>
</dbReference>
<name>A0A1G8XW96_9ACTN</name>
<dbReference type="RefSeq" id="WP_143043891.1">
    <property type="nucleotide sequence ID" value="NZ_FNDJ01000013.1"/>
</dbReference>
<evidence type="ECO:0000313" key="1">
    <source>
        <dbReference type="EMBL" id="SDJ94175.1"/>
    </source>
</evidence>
<accession>A0A1G8XW96</accession>
<protein>
    <submittedName>
        <fullName evidence="1">Uncharacterized protein</fullName>
    </submittedName>
</protein>
<evidence type="ECO:0000313" key="2">
    <source>
        <dbReference type="Proteomes" id="UP000199202"/>
    </source>
</evidence>
<keyword evidence="2" id="KW-1185">Reference proteome</keyword>
<reference evidence="1 2" key="1">
    <citation type="submission" date="2016-10" db="EMBL/GenBank/DDBJ databases">
        <authorList>
            <person name="de Groot N.N."/>
        </authorList>
    </citation>
    <scope>NUCLEOTIDE SEQUENCE [LARGE SCALE GENOMIC DNA]</scope>
    <source>
        <strain evidence="1 2">CGMCC 4.6533</strain>
    </source>
</reference>
<dbReference type="Proteomes" id="UP000199202">
    <property type="component" value="Unassembled WGS sequence"/>
</dbReference>